<protein>
    <recommendedName>
        <fullName evidence="4">Lipoprotein</fullName>
    </recommendedName>
</protein>
<dbReference type="PROSITE" id="PS51257">
    <property type="entry name" value="PROKAR_LIPOPROTEIN"/>
    <property type="match status" value="1"/>
</dbReference>
<reference evidence="3" key="1">
    <citation type="journal article" date="2019" name="Int. J. Syst. Evol. Microbiol.">
        <title>The Global Catalogue of Microorganisms (GCM) 10K type strain sequencing project: providing services to taxonomists for standard genome sequencing and annotation.</title>
        <authorList>
            <consortium name="The Broad Institute Genomics Platform"/>
            <consortium name="The Broad Institute Genome Sequencing Center for Infectious Disease"/>
            <person name="Wu L."/>
            <person name="Ma J."/>
        </authorList>
    </citation>
    <scope>NUCLEOTIDE SEQUENCE [LARGE SCALE GENOMIC DNA]</scope>
    <source>
        <strain evidence="3">KCTC 52607</strain>
    </source>
</reference>
<feature type="chain" id="PRO_5045926661" description="Lipoprotein" evidence="1">
    <location>
        <begin position="35"/>
        <end position="255"/>
    </location>
</feature>
<comment type="caution">
    <text evidence="2">The sequence shown here is derived from an EMBL/GenBank/DDBJ whole genome shotgun (WGS) entry which is preliminary data.</text>
</comment>
<keyword evidence="3" id="KW-1185">Reference proteome</keyword>
<proteinExistence type="predicted"/>
<dbReference type="Proteomes" id="UP001595456">
    <property type="component" value="Unassembled WGS sequence"/>
</dbReference>
<keyword evidence="1" id="KW-0732">Signal</keyword>
<sequence>MAIWRYAERMTTPRLSLFAALPLALLALAGCSQGEDSAASTPPDHSDPLMEGALADHILVDPDMVALNGANQAISFPAMDGSLPLPDSGPDAARAAREEAIALLGGNAALRRAPAAERVEGALPAEAALSVAARAAAVPGGANRDCAALAQFSAGWAARLPAAFPVYPRGAVHEAAGTDEGTCRLRVVNFTTPVTLTDVMDFYYSRAMAEGFSVQRIVQDGDDVLGGTRGNSSFMVFARPVAGGHISVDLVTTGG</sequence>
<dbReference type="RefSeq" id="WP_377923106.1">
    <property type="nucleotide sequence ID" value="NZ_JBHRST010000020.1"/>
</dbReference>
<organism evidence="2 3">
    <name type="scientific">Alteraurantiacibacter palmitatis</name>
    <dbReference type="NCBI Taxonomy" id="2054628"/>
    <lineage>
        <taxon>Bacteria</taxon>
        <taxon>Pseudomonadati</taxon>
        <taxon>Pseudomonadota</taxon>
        <taxon>Alphaproteobacteria</taxon>
        <taxon>Sphingomonadales</taxon>
        <taxon>Erythrobacteraceae</taxon>
        <taxon>Alteraurantiacibacter</taxon>
    </lineage>
</organism>
<name>A0ABV7EB68_9SPHN</name>
<feature type="signal peptide" evidence="1">
    <location>
        <begin position="1"/>
        <end position="34"/>
    </location>
</feature>
<gene>
    <name evidence="2" type="ORF">ACFODU_13500</name>
</gene>
<evidence type="ECO:0008006" key="4">
    <source>
        <dbReference type="Google" id="ProtNLM"/>
    </source>
</evidence>
<evidence type="ECO:0000313" key="2">
    <source>
        <dbReference type="EMBL" id="MFC3098806.1"/>
    </source>
</evidence>
<accession>A0ABV7EB68</accession>
<evidence type="ECO:0000313" key="3">
    <source>
        <dbReference type="Proteomes" id="UP001595456"/>
    </source>
</evidence>
<dbReference type="EMBL" id="JBHRST010000020">
    <property type="protein sequence ID" value="MFC3098806.1"/>
    <property type="molecule type" value="Genomic_DNA"/>
</dbReference>
<evidence type="ECO:0000256" key="1">
    <source>
        <dbReference type="SAM" id="SignalP"/>
    </source>
</evidence>